<evidence type="ECO:0000313" key="2">
    <source>
        <dbReference type="Proteomes" id="UP000248806"/>
    </source>
</evidence>
<comment type="caution">
    <text evidence="1">The sequence shown here is derived from an EMBL/GenBank/DDBJ whole genome shotgun (WGS) entry which is preliminary data.</text>
</comment>
<protein>
    <submittedName>
        <fullName evidence="1">Uncharacterized protein</fullName>
    </submittedName>
</protein>
<proteinExistence type="predicted"/>
<evidence type="ECO:0000313" key="1">
    <source>
        <dbReference type="EMBL" id="PZW32802.1"/>
    </source>
</evidence>
<name>A0A326UAG2_THEHA</name>
<sequence length="199" mass="23151">MQTTSEVEGTEILLAGTVQKEALNTFLQGCPLPPDETVLMLMETHPHQVITPEERQDMLYFAIFDPDFDFSSYTSGRIFHAQGEIRWEQQDDRVRCVYTGDRAYKPALQDPSQRTLPVAYNRTYILLGKRLIDEQQKRINAHPGDFAEIRIPRLLRYPQLPATKEAERMQLVVCEYVDPATGHNYAYRFRSLVPFQKQR</sequence>
<dbReference type="RefSeq" id="WP_111321161.1">
    <property type="nucleotide sequence ID" value="NZ_BIFX01000002.1"/>
</dbReference>
<gene>
    <name evidence="1" type="ORF">EI42_01894</name>
</gene>
<dbReference type="EMBL" id="QKUF01000004">
    <property type="protein sequence ID" value="PZW32802.1"/>
    <property type="molecule type" value="Genomic_DNA"/>
</dbReference>
<dbReference type="InterPro" id="IPR023815">
    <property type="entry name" value="CRISPR-assoc_Csx19"/>
</dbReference>
<accession>A0A326UAG2</accession>
<organism evidence="1 2">
    <name type="scientific">Thermosporothrix hazakensis</name>
    <dbReference type="NCBI Taxonomy" id="644383"/>
    <lineage>
        <taxon>Bacteria</taxon>
        <taxon>Bacillati</taxon>
        <taxon>Chloroflexota</taxon>
        <taxon>Ktedonobacteria</taxon>
        <taxon>Ktedonobacterales</taxon>
        <taxon>Thermosporotrichaceae</taxon>
        <taxon>Thermosporothrix</taxon>
    </lineage>
</organism>
<dbReference type="NCBIfam" id="TIGR03984">
    <property type="entry name" value="CRISPR-associated protein Csx19"/>
    <property type="match status" value="1"/>
</dbReference>
<dbReference type="OrthoDB" id="165087at2"/>
<keyword evidence="2" id="KW-1185">Reference proteome</keyword>
<dbReference type="AlphaFoldDB" id="A0A326UAG2"/>
<dbReference type="Proteomes" id="UP000248806">
    <property type="component" value="Unassembled WGS sequence"/>
</dbReference>
<reference evidence="1 2" key="1">
    <citation type="submission" date="2018-06" db="EMBL/GenBank/DDBJ databases">
        <title>Genomic Encyclopedia of Archaeal and Bacterial Type Strains, Phase II (KMG-II): from individual species to whole genera.</title>
        <authorList>
            <person name="Goeker M."/>
        </authorList>
    </citation>
    <scope>NUCLEOTIDE SEQUENCE [LARGE SCALE GENOMIC DNA]</scope>
    <source>
        <strain evidence="1 2">ATCC BAA-1881</strain>
    </source>
</reference>